<reference evidence="2 3" key="1">
    <citation type="submission" date="2021-03" db="EMBL/GenBank/DDBJ databases">
        <title>Genomic Encyclopedia of Type Strains, Phase IV (KMG-IV): sequencing the most valuable type-strain genomes for metagenomic binning, comparative biology and taxonomic classification.</title>
        <authorList>
            <person name="Goeker M."/>
        </authorList>
    </citation>
    <scope>NUCLEOTIDE SEQUENCE [LARGE SCALE GENOMIC DNA]</scope>
    <source>
        <strain evidence="2 3">DSM 25790</strain>
    </source>
</reference>
<gene>
    <name evidence="2" type="ORF">J2Z81_002455</name>
</gene>
<feature type="transmembrane region" description="Helical" evidence="1">
    <location>
        <begin position="12"/>
        <end position="36"/>
    </location>
</feature>
<keyword evidence="1" id="KW-0812">Transmembrane</keyword>
<evidence type="ECO:0000313" key="3">
    <source>
        <dbReference type="Proteomes" id="UP001519294"/>
    </source>
</evidence>
<keyword evidence="1" id="KW-0472">Membrane</keyword>
<dbReference type="RefSeq" id="WP_226371447.1">
    <property type="nucleotide sequence ID" value="NZ_JAGIKX010000027.1"/>
</dbReference>
<accession>A0ABS4SDJ4</accession>
<dbReference type="EMBL" id="JAGIKX010000027">
    <property type="protein sequence ID" value="MBP2258472.1"/>
    <property type="molecule type" value="Genomic_DNA"/>
</dbReference>
<proteinExistence type="predicted"/>
<name>A0ABS4SDJ4_9BACI</name>
<keyword evidence="3" id="KW-1185">Reference proteome</keyword>
<evidence type="ECO:0000256" key="1">
    <source>
        <dbReference type="SAM" id="Phobius"/>
    </source>
</evidence>
<keyword evidence="1" id="KW-1133">Transmembrane helix</keyword>
<evidence type="ECO:0000313" key="2">
    <source>
        <dbReference type="EMBL" id="MBP2258472.1"/>
    </source>
</evidence>
<sequence>MIIVSWSMCGAVIVIGALAYLVAVFGGKGLIALLAVPMDQSFSFSLEFTVFFTGEELHQQELLLAY</sequence>
<dbReference type="Proteomes" id="UP001519294">
    <property type="component" value="Unassembled WGS sequence"/>
</dbReference>
<comment type="caution">
    <text evidence="2">The sequence shown here is derived from an EMBL/GenBank/DDBJ whole genome shotgun (WGS) entry which is preliminary data.</text>
</comment>
<protein>
    <submittedName>
        <fullName evidence="2">Uncharacterized protein</fullName>
    </submittedName>
</protein>
<organism evidence="2 3">
    <name type="scientific">Virgibacillus alimentarius</name>
    <dbReference type="NCBI Taxonomy" id="698769"/>
    <lineage>
        <taxon>Bacteria</taxon>
        <taxon>Bacillati</taxon>
        <taxon>Bacillota</taxon>
        <taxon>Bacilli</taxon>
        <taxon>Bacillales</taxon>
        <taxon>Bacillaceae</taxon>
        <taxon>Virgibacillus</taxon>
    </lineage>
</organism>